<organism evidence="1 2">
    <name type="scientific">Acidianus sulfidivorans JP7</name>
    <dbReference type="NCBI Taxonomy" id="619593"/>
    <lineage>
        <taxon>Archaea</taxon>
        <taxon>Thermoproteota</taxon>
        <taxon>Thermoprotei</taxon>
        <taxon>Sulfolobales</taxon>
        <taxon>Sulfolobaceae</taxon>
        <taxon>Acidianus</taxon>
    </lineage>
</organism>
<dbReference type="EMBL" id="CP029288">
    <property type="protein sequence ID" value="AWR96257.1"/>
    <property type="molecule type" value="Genomic_DNA"/>
</dbReference>
<dbReference type="KEGG" id="asul:DFR86_00990"/>
<name>A0A2U9IJN9_9CREN</name>
<evidence type="ECO:0000313" key="2">
    <source>
        <dbReference type="Proteomes" id="UP000248410"/>
    </source>
</evidence>
<keyword evidence="2" id="KW-1185">Reference proteome</keyword>
<gene>
    <name evidence="1" type="ORF">DFR86_00990</name>
</gene>
<dbReference type="RefSeq" id="WP_110379147.1">
    <property type="nucleotide sequence ID" value="NZ_CP029288.2"/>
</dbReference>
<dbReference type="Proteomes" id="UP000248410">
    <property type="component" value="Chromosome"/>
</dbReference>
<proteinExistence type="predicted"/>
<dbReference type="AlphaFoldDB" id="A0A2U9IJN9"/>
<protein>
    <submittedName>
        <fullName evidence="1">Uncharacterized protein</fullName>
    </submittedName>
</protein>
<reference evidence="1 2" key="1">
    <citation type="submission" date="2018-05" db="EMBL/GenBank/DDBJ databases">
        <title>Complete Genome Sequences of Extremely Thermoacidophilic, Metal-Mobilizing Type-Strain Members of the Archaeal Family Sulfolobaceae: Acidianus brierleyi DSM-1651T, Acidianus sulfidivorans DSM-18786T, Metallosphaera hakonensis DSM-7519T, and Metallosphaera prunae DSM-10039T.</title>
        <authorList>
            <person name="Counts J.A."/>
            <person name="Kelly R.M."/>
        </authorList>
    </citation>
    <scope>NUCLEOTIDE SEQUENCE [LARGE SCALE GENOMIC DNA]</scope>
    <source>
        <strain evidence="1 2">JP7</strain>
    </source>
</reference>
<sequence length="197" mass="22512">MKGKTSLILSTIIIASLFLIVMSSVQFDLFNVSFNISSTPVIVYNESKTYIYPPNVSFILNFSELNISITESYFYFLYNQSEYVSNYYTNITVFITPIDVNSPFQEQLAVFRIELLNPNFFRFGFFGGNESIYRFGYINNLTASEALKLFAANSSLEGEYKVWVLFSPMPNTIPPQTPKVLPAIKINNVIVNIEFIN</sequence>
<dbReference type="GeneID" id="36836501"/>
<evidence type="ECO:0000313" key="1">
    <source>
        <dbReference type="EMBL" id="AWR96257.1"/>
    </source>
</evidence>
<accession>A0A2U9IJN9</accession>